<keyword evidence="3" id="KW-0333">Golgi apparatus</keyword>
<evidence type="ECO:0000256" key="1">
    <source>
        <dbReference type="ARBA" id="ARBA00004323"/>
    </source>
</evidence>
<dbReference type="GO" id="GO:0000139">
    <property type="term" value="C:Golgi membrane"/>
    <property type="evidence" value="ECO:0007669"/>
    <property type="project" value="UniProtKB-SubCell"/>
</dbReference>
<evidence type="ECO:0000256" key="2">
    <source>
        <dbReference type="ARBA" id="ARBA00010271"/>
    </source>
</evidence>
<proteinExistence type="inferred from homology"/>
<dbReference type="Pfam" id="PF03016">
    <property type="entry name" value="Exostosin_GT47"/>
    <property type="match status" value="1"/>
</dbReference>
<dbReference type="PROSITE" id="PS01186">
    <property type="entry name" value="EGF_2"/>
    <property type="match status" value="1"/>
</dbReference>
<feature type="domain" description="EGF-like" evidence="4 5">
    <location>
        <begin position="79"/>
        <end position="90"/>
    </location>
</feature>
<evidence type="ECO:0000313" key="7">
    <source>
        <dbReference type="Proteomes" id="UP000612055"/>
    </source>
</evidence>
<organism evidence="6 7">
    <name type="scientific">Edaphochlamys debaryana</name>
    <dbReference type="NCBI Taxonomy" id="47281"/>
    <lineage>
        <taxon>Eukaryota</taxon>
        <taxon>Viridiplantae</taxon>
        <taxon>Chlorophyta</taxon>
        <taxon>core chlorophytes</taxon>
        <taxon>Chlorophyceae</taxon>
        <taxon>CS clade</taxon>
        <taxon>Chlamydomonadales</taxon>
        <taxon>Chlamydomonadales incertae sedis</taxon>
        <taxon>Edaphochlamys</taxon>
    </lineage>
</organism>
<dbReference type="GO" id="GO:0016757">
    <property type="term" value="F:glycosyltransferase activity"/>
    <property type="evidence" value="ECO:0007669"/>
    <property type="project" value="InterPro"/>
</dbReference>
<reference evidence="6" key="1">
    <citation type="journal article" date="2020" name="bioRxiv">
        <title>Comparative genomics of Chlamydomonas.</title>
        <authorList>
            <person name="Craig R.J."/>
            <person name="Hasan A.R."/>
            <person name="Ness R.W."/>
            <person name="Keightley P.D."/>
        </authorList>
    </citation>
    <scope>NUCLEOTIDE SEQUENCE</scope>
    <source>
        <strain evidence="6">CCAP 11/70</strain>
    </source>
</reference>
<dbReference type="PANTHER" id="PTHR11062">
    <property type="entry name" value="EXOSTOSIN HEPARAN SULFATE GLYCOSYLTRANSFERASE -RELATED"/>
    <property type="match status" value="1"/>
</dbReference>
<dbReference type="Proteomes" id="UP000612055">
    <property type="component" value="Unassembled WGS sequence"/>
</dbReference>
<name>A0A835YJ46_9CHLO</name>
<dbReference type="AlphaFoldDB" id="A0A835YJ46"/>
<dbReference type="PROSITE" id="PS00022">
    <property type="entry name" value="EGF_1"/>
    <property type="match status" value="1"/>
</dbReference>
<dbReference type="InterPro" id="IPR040911">
    <property type="entry name" value="Exostosin_GT47"/>
</dbReference>
<dbReference type="Pfam" id="PF23106">
    <property type="entry name" value="EGF_Teneurin"/>
    <property type="match status" value="1"/>
</dbReference>
<evidence type="ECO:0000259" key="4">
    <source>
        <dbReference type="PROSITE" id="PS00022"/>
    </source>
</evidence>
<dbReference type="OrthoDB" id="1924787at2759"/>
<comment type="subcellular location">
    <subcellularLocation>
        <location evidence="1">Golgi apparatus membrane</location>
        <topology evidence="1">Single-pass type II membrane protein</topology>
    </subcellularLocation>
</comment>
<dbReference type="Gene3D" id="2.10.25.10">
    <property type="entry name" value="Laminin"/>
    <property type="match status" value="1"/>
</dbReference>
<protein>
    <recommendedName>
        <fullName evidence="4 5">EGF-like domain-containing protein</fullName>
    </recommendedName>
</protein>
<dbReference type="InterPro" id="IPR004263">
    <property type="entry name" value="Exostosin"/>
</dbReference>
<comment type="caution">
    <text evidence="6">The sequence shown here is derived from an EMBL/GenBank/DDBJ whole genome shotgun (WGS) entry which is preliminary data.</text>
</comment>
<evidence type="ECO:0000313" key="6">
    <source>
        <dbReference type="EMBL" id="KAG2501891.1"/>
    </source>
</evidence>
<keyword evidence="7" id="KW-1185">Reference proteome</keyword>
<comment type="similarity">
    <text evidence="2">Belongs to the glycosyltransferase 47 family.</text>
</comment>
<sequence length="572" mass="65780">MADYCQPKADKDNKPSFHPNSGITWEQIYGDNGWCNAQQSTIQCSCHQEIATPCDGSVPMEQTCLNQCSGHGDCHMGYCRCLEGWYGSDCSRKKAGSPMEPGVQATRPWIERLVTIPPAAMETPPKPTRPRPLIYVYDVPADYTTRMLQYRLIGQACLYRRFHEGNHTSFTSWTYSIESYLHEALLTSEHRTFDPEEADFFYVPVYVTCYFWPIMGYADHPWYHSPYGFRVMHGANLVREVHEWVKTALPYWKRRGGRDHIWLFAADEGACWAPTEIFNTSIMLTHWGRMDLNHTSNTAYLADNYNGPLAPEFLPWKGLDFQEHIKGHPCYDPKKDLVIPAWKPPDHYKQSPLMGAPPVERDILLYFRGEVGSNRLEHYSRKIRQRMFKLAYENKWWDKHKILIGASGQVGGSYSEQLARSKFCLVAPGDGWSTRAEDAIVHGCVPLIVMDEVHGVYESILDYASFSIRIRESALEAVPDILNAVTPAQLAKMQRHLAKVWHRFTYTTGRVMKEAVKRVMLDNLDAGHSPNAPRGQVRSDHPFQRHTSFPFEDDAFGTIMQWLYHRIPFTRG</sequence>
<gene>
    <name evidence="6" type="ORF">HYH03_000389</name>
</gene>
<accession>A0A835YJ46</accession>
<evidence type="ECO:0000256" key="3">
    <source>
        <dbReference type="ARBA" id="ARBA00023034"/>
    </source>
</evidence>
<dbReference type="PANTHER" id="PTHR11062:SF268">
    <property type="entry name" value="FAMILY PROTEIN, PUTATIVE, EXPRESSED-RELATED"/>
    <property type="match status" value="1"/>
</dbReference>
<dbReference type="EMBL" id="JAEHOE010000001">
    <property type="protein sequence ID" value="KAG2501891.1"/>
    <property type="molecule type" value="Genomic_DNA"/>
</dbReference>
<dbReference type="InterPro" id="IPR000742">
    <property type="entry name" value="EGF"/>
</dbReference>
<evidence type="ECO:0000259" key="5">
    <source>
        <dbReference type="PROSITE" id="PS01186"/>
    </source>
</evidence>